<dbReference type="InterPro" id="IPR032675">
    <property type="entry name" value="LRR_dom_sf"/>
</dbReference>
<sequence length="560" mass="62713">MDVAAVLATRARHKVKVLDVSNCIVAAPDVILYLVGTCSTLTELLCVNCPLPYTPFLIVLMERLPHLHRLDWSFFGRNHMDDHMHRLTALYNEKAIPQLRSTYVEVACKGADNHELLFFLLQRCIVLQKLHLHSVYDDFTEATATWIGTATLARAFDPIFVYTTELDTVRGRKWFCSLFIQLLLKPSNWFAGACVFGNLLCLRASTAGASSSHSHAMPPSILHPLCKQVIVALSYEAGVETTLLKAASEMTWTHIEALTLALLPYAESATPTCSDSKFRAPLITFLSSFRDLTELNLTSFHFSEGVDVCEILAAVTLRLRALSLTPCGINGGHSFINLAKVSSKLEELDVRMNSDNVSLFCASCHQPFRVGTNEAAFLQQHSPLRRFSLCNVATVLSLDFIGQLRPSELRLSFTDWYTIAVTCNIGYLLGWNYNLRSLVLTDRALFRGLQFYQQSLDVLSGLNHLSLDVAMLTVDGEVWDFCNHMTARLPLLESLHLHYVGVDNLARTLTWLRKPAWHRETSQQGGQPLGALLTDRPCIGCSMATFIGMHKPRNRRHNCL</sequence>
<evidence type="ECO:0000313" key="2">
    <source>
        <dbReference type="Proteomes" id="UP000821853"/>
    </source>
</evidence>
<comment type="caution">
    <text evidence="1">The sequence shown here is derived from an EMBL/GenBank/DDBJ whole genome shotgun (WGS) entry which is preliminary data.</text>
</comment>
<reference evidence="1 2" key="1">
    <citation type="journal article" date="2020" name="Cell">
        <title>Large-Scale Comparative Analyses of Tick Genomes Elucidate Their Genetic Diversity and Vector Capacities.</title>
        <authorList>
            <consortium name="Tick Genome and Microbiome Consortium (TIGMIC)"/>
            <person name="Jia N."/>
            <person name="Wang J."/>
            <person name="Shi W."/>
            <person name="Du L."/>
            <person name="Sun Y."/>
            <person name="Zhan W."/>
            <person name="Jiang J.F."/>
            <person name="Wang Q."/>
            <person name="Zhang B."/>
            <person name="Ji P."/>
            <person name="Bell-Sakyi L."/>
            <person name="Cui X.M."/>
            <person name="Yuan T.T."/>
            <person name="Jiang B.G."/>
            <person name="Yang W.F."/>
            <person name="Lam T.T."/>
            <person name="Chang Q.C."/>
            <person name="Ding S.J."/>
            <person name="Wang X.J."/>
            <person name="Zhu J.G."/>
            <person name="Ruan X.D."/>
            <person name="Zhao L."/>
            <person name="Wei J.T."/>
            <person name="Ye R.Z."/>
            <person name="Que T.C."/>
            <person name="Du C.H."/>
            <person name="Zhou Y.H."/>
            <person name="Cheng J.X."/>
            <person name="Dai P.F."/>
            <person name="Guo W.B."/>
            <person name="Han X.H."/>
            <person name="Huang E.J."/>
            <person name="Li L.F."/>
            <person name="Wei W."/>
            <person name="Gao Y.C."/>
            <person name="Liu J.Z."/>
            <person name="Shao H.Z."/>
            <person name="Wang X."/>
            <person name="Wang C.C."/>
            <person name="Yang T.C."/>
            <person name="Huo Q.B."/>
            <person name="Li W."/>
            <person name="Chen H.Y."/>
            <person name="Chen S.E."/>
            <person name="Zhou L.G."/>
            <person name="Ni X.B."/>
            <person name="Tian J.H."/>
            <person name="Sheng Y."/>
            <person name="Liu T."/>
            <person name="Pan Y.S."/>
            <person name="Xia L.Y."/>
            <person name="Li J."/>
            <person name="Zhao F."/>
            <person name="Cao W.C."/>
        </authorList>
    </citation>
    <scope>NUCLEOTIDE SEQUENCE [LARGE SCALE GENOMIC DNA]</scope>
    <source>
        <strain evidence="1">HaeL-2018</strain>
    </source>
</reference>
<accession>A0A9J6FLD9</accession>
<dbReference type="AlphaFoldDB" id="A0A9J6FLD9"/>
<dbReference type="VEuPathDB" id="VectorBase:HLOH_065488"/>
<dbReference type="OrthoDB" id="6497189at2759"/>
<dbReference type="Gene3D" id="3.80.10.10">
    <property type="entry name" value="Ribonuclease Inhibitor"/>
    <property type="match status" value="2"/>
</dbReference>
<evidence type="ECO:0000313" key="1">
    <source>
        <dbReference type="EMBL" id="KAH9363869.1"/>
    </source>
</evidence>
<dbReference type="Proteomes" id="UP000821853">
    <property type="component" value="Chromosome 10"/>
</dbReference>
<proteinExistence type="predicted"/>
<organism evidence="1 2">
    <name type="scientific">Haemaphysalis longicornis</name>
    <name type="common">Bush tick</name>
    <dbReference type="NCBI Taxonomy" id="44386"/>
    <lineage>
        <taxon>Eukaryota</taxon>
        <taxon>Metazoa</taxon>
        <taxon>Ecdysozoa</taxon>
        <taxon>Arthropoda</taxon>
        <taxon>Chelicerata</taxon>
        <taxon>Arachnida</taxon>
        <taxon>Acari</taxon>
        <taxon>Parasitiformes</taxon>
        <taxon>Ixodida</taxon>
        <taxon>Ixodoidea</taxon>
        <taxon>Ixodidae</taxon>
        <taxon>Haemaphysalinae</taxon>
        <taxon>Haemaphysalis</taxon>
    </lineage>
</organism>
<name>A0A9J6FLD9_HAELO</name>
<gene>
    <name evidence="1" type="ORF">HPB48_007797</name>
</gene>
<dbReference type="EMBL" id="JABSTR010000002">
    <property type="protein sequence ID" value="KAH9363869.1"/>
    <property type="molecule type" value="Genomic_DNA"/>
</dbReference>
<dbReference type="OMA" id="HVHFVHE"/>
<protein>
    <submittedName>
        <fullName evidence="1">Uncharacterized protein</fullName>
    </submittedName>
</protein>
<dbReference type="SUPFAM" id="SSF52058">
    <property type="entry name" value="L domain-like"/>
    <property type="match status" value="1"/>
</dbReference>
<keyword evidence="2" id="KW-1185">Reference proteome</keyword>